<dbReference type="Proteomes" id="UP001275440">
    <property type="component" value="Unassembled WGS sequence"/>
</dbReference>
<keyword evidence="7" id="KW-1185">Reference proteome</keyword>
<comment type="caution">
    <text evidence="6">The sequence shown here is derived from an EMBL/GenBank/DDBJ whole genome shotgun (WGS) entry which is preliminary data.</text>
</comment>
<sequence length="210" mass="23177">MAVVNSTGTKRTRLSPVERRAQLIDLGVQMLSERPLEQISVDDIADQAGVSRGLLFHYFASKHDFHVEIVRHISRDMLDRTAPDESLDPIAMLRGTLVAYVDYVTERRDTYVSMLRGAGSSDPDMTAVFEQTRTAMVDRTAAHLPLLGIEVTAAVHLAVRGWIAFVEDTTIEWLREPQITREEFIDLAVGALPAVVVVAGAPNSAVPEAR</sequence>
<dbReference type="PRINTS" id="PR00455">
    <property type="entry name" value="HTHTETR"/>
</dbReference>
<name>A0ABU3WQW8_9NOCA</name>
<gene>
    <name evidence="6" type="ORF">F8M49_14985</name>
</gene>
<dbReference type="PROSITE" id="PS50977">
    <property type="entry name" value="HTH_TETR_2"/>
    <property type="match status" value="1"/>
</dbReference>
<keyword evidence="1" id="KW-0805">Transcription regulation</keyword>
<evidence type="ECO:0000256" key="4">
    <source>
        <dbReference type="PROSITE-ProRule" id="PRU00335"/>
    </source>
</evidence>
<dbReference type="Gene3D" id="1.10.357.10">
    <property type="entry name" value="Tetracycline Repressor, domain 2"/>
    <property type="match status" value="1"/>
</dbReference>
<evidence type="ECO:0000259" key="5">
    <source>
        <dbReference type="PROSITE" id="PS50977"/>
    </source>
</evidence>
<dbReference type="Pfam" id="PF21943">
    <property type="entry name" value="TetR_C_46"/>
    <property type="match status" value="1"/>
</dbReference>
<dbReference type="InterPro" id="IPR050109">
    <property type="entry name" value="HTH-type_TetR-like_transc_reg"/>
</dbReference>
<protein>
    <submittedName>
        <fullName evidence="6">TetR/AcrR family transcriptional regulator</fullName>
    </submittedName>
</protein>
<dbReference type="Pfam" id="PF00440">
    <property type="entry name" value="TetR_N"/>
    <property type="match status" value="1"/>
</dbReference>
<keyword evidence="2 4" id="KW-0238">DNA-binding</keyword>
<dbReference type="SUPFAM" id="SSF46689">
    <property type="entry name" value="Homeodomain-like"/>
    <property type="match status" value="1"/>
</dbReference>
<dbReference type="InterPro" id="IPR001647">
    <property type="entry name" value="HTH_TetR"/>
</dbReference>
<organism evidence="6 7">
    <name type="scientific">Rhodococcus zopfii</name>
    <dbReference type="NCBI Taxonomy" id="43772"/>
    <lineage>
        <taxon>Bacteria</taxon>
        <taxon>Bacillati</taxon>
        <taxon>Actinomycetota</taxon>
        <taxon>Actinomycetes</taxon>
        <taxon>Mycobacteriales</taxon>
        <taxon>Nocardiaceae</taxon>
        <taxon>Rhodococcus</taxon>
    </lineage>
</organism>
<evidence type="ECO:0000256" key="2">
    <source>
        <dbReference type="ARBA" id="ARBA00023125"/>
    </source>
</evidence>
<evidence type="ECO:0000313" key="6">
    <source>
        <dbReference type="EMBL" id="MDV2476313.1"/>
    </source>
</evidence>
<evidence type="ECO:0000256" key="1">
    <source>
        <dbReference type="ARBA" id="ARBA00023015"/>
    </source>
</evidence>
<reference evidence="6 7" key="1">
    <citation type="submission" date="2019-10" db="EMBL/GenBank/DDBJ databases">
        <title>Draft Genome Assembly of Rhodococcus zopfii DSM44189.</title>
        <authorList>
            <person name="Sutton J.M."/>
            <person name="Akob D.M."/>
            <person name="Bushman T.J."/>
        </authorList>
    </citation>
    <scope>NUCLEOTIDE SEQUENCE [LARGE SCALE GENOMIC DNA]</scope>
    <source>
        <strain evidence="6 7">DSM 44189</strain>
    </source>
</reference>
<proteinExistence type="predicted"/>
<dbReference type="PANTHER" id="PTHR30055">
    <property type="entry name" value="HTH-TYPE TRANSCRIPTIONAL REGULATOR RUTR"/>
    <property type="match status" value="1"/>
</dbReference>
<dbReference type="InterPro" id="IPR009057">
    <property type="entry name" value="Homeodomain-like_sf"/>
</dbReference>
<feature type="DNA-binding region" description="H-T-H motif" evidence="4">
    <location>
        <begin position="40"/>
        <end position="59"/>
    </location>
</feature>
<keyword evidence="3" id="KW-0804">Transcription</keyword>
<evidence type="ECO:0000313" key="7">
    <source>
        <dbReference type="Proteomes" id="UP001275440"/>
    </source>
</evidence>
<accession>A0ABU3WQW8</accession>
<dbReference type="EMBL" id="WBMO01000001">
    <property type="protein sequence ID" value="MDV2476313.1"/>
    <property type="molecule type" value="Genomic_DNA"/>
</dbReference>
<evidence type="ECO:0000256" key="3">
    <source>
        <dbReference type="ARBA" id="ARBA00023163"/>
    </source>
</evidence>
<dbReference type="PANTHER" id="PTHR30055:SF174">
    <property type="entry name" value="TRANSCRIPTIONAL REGULATORY PROTEIN (PROBABLY TETR-FAMILY)-RELATED"/>
    <property type="match status" value="1"/>
</dbReference>
<feature type="domain" description="HTH tetR-type" evidence="5">
    <location>
        <begin position="17"/>
        <end position="77"/>
    </location>
</feature>
<dbReference type="InterPro" id="IPR054129">
    <property type="entry name" value="DesT_TetR_C"/>
</dbReference>